<evidence type="ECO:0000256" key="1">
    <source>
        <dbReference type="SAM" id="Phobius"/>
    </source>
</evidence>
<keyword evidence="1" id="KW-0812">Transmembrane</keyword>
<evidence type="ECO:0000313" key="4">
    <source>
        <dbReference type="Proteomes" id="UP001432322"/>
    </source>
</evidence>
<dbReference type="AlphaFoldDB" id="A0AAV5VQU4"/>
<dbReference type="PANTHER" id="PTHR23017:SF3">
    <property type="entry name" value="G-PROTEIN COUPLED RECEPTORS FAMILY 1 PROFILE DOMAIN-CONTAINING PROTEIN"/>
    <property type="match status" value="1"/>
</dbReference>
<feature type="non-terminal residue" evidence="3">
    <location>
        <position position="167"/>
    </location>
</feature>
<accession>A0AAV5VQU4</accession>
<name>A0AAV5VQU4_9BILA</name>
<reference evidence="3" key="1">
    <citation type="submission" date="2023-10" db="EMBL/GenBank/DDBJ databases">
        <title>Genome assembly of Pristionchus species.</title>
        <authorList>
            <person name="Yoshida K."/>
            <person name="Sommer R.J."/>
        </authorList>
    </citation>
    <scope>NUCLEOTIDE SEQUENCE</scope>
    <source>
        <strain evidence="3">RS5133</strain>
    </source>
</reference>
<keyword evidence="1" id="KW-1133">Transmembrane helix</keyword>
<keyword evidence="1" id="KW-0472">Membrane</keyword>
<dbReference type="EMBL" id="BTSY01000004">
    <property type="protein sequence ID" value="GMT21858.1"/>
    <property type="molecule type" value="Genomic_DNA"/>
</dbReference>
<organism evidence="3 4">
    <name type="scientific">Pristionchus fissidentatus</name>
    <dbReference type="NCBI Taxonomy" id="1538716"/>
    <lineage>
        <taxon>Eukaryota</taxon>
        <taxon>Metazoa</taxon>
        <taxon>Ecdysozoa</taxon>
        <taxon>Nematoda</taxon>
        <taxon>Chromadorea</taxon>
        <taxon>Rhabditida</taxon>
        <taxon>Rhabditina</taxon>
        <taxon>Diplogasteromorpha</taxon>
        <taxon>Diplogasteroidea</taxon>
        <taxon>Neodiplogasteridae</taxon>
        <taxon>Pristionchus</taxon>
    </lineage>
</organism>
<gene>
    <name evidence="3" type="ORF">PFISCL1PPCAC_13155</name>
</gene>
<dbReference type="Gene3D" id="1.20.1070.10">
    <property type="entry name" value="Rhodopsin 7-helix transmembrane proteins"/>
    <property type="match status" value="1"/>
</dbReference>
<dbReference type="PANTHER" id="PTHR23017">
    <property type="entry name" value="SERPENTINE RECEPTOR, CLASS X"/>
    <property type="match status" value="1"/>
</dbReference>
<proteinExistence type="predicted"/>
<feature type="domain" description="7TM GPCR serpentine receptor class x (Srx)" evidence="2">
    <location>
        <begin position="1"/>
        <end position="167"/>
    </location>
</feature>
<evidence type="ECO:0000313" key="3">
    <source>
        <dbReference type="EMBL" id="GMT21858.1"/>
    </source>
</evidence>
<feature type="transmembrane region" description="Helical" evidence="1">
    <location>
        <begin position="124"/>
        <end position="145"/>
    </location>
</feature>
<evidence type="ECO:0000259" key="2">
    <source>
        <dbReference type="Pfam" id="PF10328"/>
    </source>
</evidence>
<keyword evidence="4" id="KW-1185">Reference proteome</keyword>
<feature type="transmembrane region" description="Helical" evidence="1">
    <location>
        <begin position="26"/>
        <end position="46"/>
    </location>
</feature>
<dbReference type="CDD" id="cd00637">
    <property type="entry name" value="7tm_classA_rhodopsin-like"/>
    <property type="match status" value="1"/>
</dbReference>
<sequence length="167" mass="19526">MLISINRFAAIIFPWRSRQYITVRSTWMAVMLALLLSVLHCLPILVGKDMWFCYDRTTMRWVFSGTKQGEIFESGYNNAYLRAFAGLRFFITMKVEPSVQNSNKLSNRKSRESRKMEIRLFKQAFSQSVPLILTFCSFAYITPLYDDDFHKFLSTTLVWHIAHGLDG</sequence>
<dbReference type="SUPFAM" id="SSF81321">
    <property type="entry name" value="Family A G protein-coupled receptor-like"/>
    <property type="match status" value="1"/>
</dbReference>
<comment type="caution">
    <text evidence="3">The sequence shown here is derived from an EMBL/GenBank/DDBJ whole genome shotgun (WGS) entry which is preliminary data.</text>
</comment>
<dbReference type="Proteomes" id="UP001432322">
    <property type="component" value="Unassembled WGS sequence"/>
</dbReference>
<dbReference type="Pfam" id="PF10328">
    <property type="entry name" value="7TM_GPCR_Srx"/>
    <property type="match status" value="1"/>
</dbReference>
<dbReference type="InterPro" id="IPR019430">
    <property type="entry name" value="7TM_GPCR_serpentine_rcpt_Srx"/>
</dbReference>
<protein>
    <recommendedName>
        <fullName evidence="2">7TM GPCR serpentine receptor class x (Srx) domain-containing protein</fullName>
    </recommendedName>
</protein>